<evidence type="ECO:0000313" key="3">
    <source>
        <dbReference type="Proteomes" id="UP000183376"/>
    </source>
</evidence>
<dbReference type="Proteomes" id="UP000183376">
    <property type="component" value="Chromosome I"/>
</dbReference>
<gene>
    <name evidence="2" type="ORF">SAMN04489726_4668</name>
</gene>
<reference evidence="2 3" key="1">
    <citation type="submission" date="2016-10" db="EMBL/GenBank/DDBJ databases">
        <authorList>
            <person name="de Groot N.N."/>
        </authorList>
    </citation>
    <scope>NUCLEOTIDE SEQUENCE [LARGE SCALE GENOMIC DNA]</scope>
    <source>
        <strain evidence="2 3">DSM 44149</strain>
    </source>
</reference>
<dbReference type="RefSeq" id="WP_052408015.1">
    <property type="nucleotide sequence ID" value="NZ_JOEF01000030.1"/>
</dbReference>
<evidence type="ECO:0000256" key="1">
    <source>
        <dbReference type="SAM" id="MobiDB-lite"/>
    </source>
</evidence>
<feature type="compositionally biased region" description="Pro residues" evidence="1">
    <location>
        <begin position="103"/>
        <end position="113"/>
    </location>
</feature>
<evidence type="ECO:0000313" key="2">
    <source>
        <dbReference type="EMBL" id="SDN05456.1"/>
    </source>
</evidence>
<dbReference type="OrthoDB" id="3669717at2"/>
<feature type="compositionally biased region" description="Basic and acidic residues" evidence="1">
    <location>
        <begin position="125"/>
        <end position="134"/>
    </location>
</feature>
<feature type="compositionally biased region" description="Low complexity" evidence="1">
    <location>
        <begin position="338"/>
        <end position="348"/>
    </location>
</feature>
<proteinExistence type="predicted"/>
<feature type="compositionally biased region" description="Polar residues" evidence="1">
    <location>
        <begin position="53"/>
        <end position="66"/>
    </location>
</feature>
<name>A0A1G9Y9V0_ALLAB</name>
<feature type="region of interest" description="Disordered" evidence="1">
    <location>
        <begin position="1"/>
        <end position="68"/>
    </location>
</feature>
<keyword evidence="3" id="KW-1185">Reference proteome</keyword>
<accession>A0A1G9Y9V0</accession>
<feature type="compositionally biased region" description="Basic and acidic residues" evidence="1">
    <location>
        <begin position="1"/>
        <end position="18"/>
    </location>
</feature>
<dbReference type="eggNOG" id="ENOG502ZDJ4">
    <property type="taxonomic scope" value="Bacteria"/>
</dbReference>
<feature type="region of interest" description="Disordered" evidence="1">
    <location>
        <begin position="97"/>
        <end position="135"/>
    </location>
</feature>
<feature type="region of interest" description="Disordered" evidence="1">
    <location>
        <begin position="334"/>
        <end position="354"/>
    </location>
</feature>
<protein>
    <submittedName>
        <fullName evidence="2">Uncharacterized protein</fullName>
    </submittedName>
</protein>
<dbReference type="AlphaFoldDB" id="A0A1G9Y9V0"/>
<sequence length="354" mass="37403">MTQPEDSARRGPTRRSDPTHPANPRRADQRRPYPSAPTTTRLSPAKPGAGRTRAQTPRSTTPTPATVWTAGPELIDLDARWPAPLVRAIVTAFSTPGTDVVLLPPPNTSPSPHPRPRTAAASAGRPERAVRETSVDEVEQARAVVEELGRTARIVHLPTEAHCAGPAARPFWADLVDATTSAHGAHGAASVTEFDGDTTVTGGAATADLVISSLRPEDIGDHTSDLLALTAARLLRVNGIFAVLTHTDTTTGELRDATGAVVACAQNADLLYLQHIVALHVPVHSSRFATELLTDTTSPAAHAYARGEHRAAVRGLPAPHRRIHSDLLVFAQPHDHQPSSAHAAAQAPMSGALR</sequence>
<organism evidence="2 3">
    <name type="scientific">Allokutzneria albata</name>
    <name type="common">Kibdelosporangium albatum</name>
    <dbReference type="NCBI Taxonomy" id="211114"/>
    <lineage>
        <taxon>Bacteria</taxon>
        <taxon>Bacillati</taxon>
        <taxon>Actinomycetota</taxon>
        <taxon>Actinomycetes</taxon>
        <taxon>Pseudonocardiales</taxon>
        <taxon>Pseudonocardiaceae</taxon>
        <taxon>Allokutzneria</taxon>
    </lineage>
</organism>
<dbReference type="EMBL" id="LT629701">
    <property type="protein sequence ID" value="SDN05456.1"/>
    <property type="molecule type" value="Genomic_DNA"/>
</dbReference>